<dbReference type="STRING" id="32264.T1KTR1"/>
<evidence type="ECO:0000256" key="4">
    <source>
        <dbReference type="ARBA" id="ARBA00018936"/>
    </source>
</evidence>
<keyword evidence="6 10" id="KW-0786">Thiamine pyrophosphate</keyword>
<dbReference type="PANTHER" id="PTHR18968">
    <property type="entry name" value="THIAMINE PYROPHOSPHATE ENZYMES"/>
    <property type="match status" value="1"/>
</dbReference>
<evidence type="ECO:0000256" key="10">
    <source>
        <dbReference type="RuleBase" id="RU362132"/>
    </source>
</evidence>
<dbReference type="GO" id="GO:0050660">
    <property type="term" value="F:flavin adenine dinucleotide binding"/>
    <property type="evidence" value="ECO:0007669"/>
    <property type="project" value="TreeGrafter"/>
</dbReference>
<dbReference type="HOGENOM" id="CLU_013748_3_3_1"/>
<dbReference type="SUPFAM" id="SSF52518">
    <property type="entry name" value="Thiamin diphosphate-binding fold (THDP-binding)"/>
    <property type="match status" value="2"/>
</dbReference>
<keyword evidence="11" id="KW-0472">Membrane</keyword>
<evidence type="ECO:0000259" key="13">
    <source>
        <dbReference type="Pfam" id="PF02775"/>
    </source>
</evidence>
<evidence type="ECO:0000313" key="15">
    <source>
        <dbReference type="EnsemblMetazoa" id="tetur21g00660.1"/>
    </source>
</evidence>
<sequence>MESTAWTNMDELSKGFREILSQSLSDFDPFSSFKTALFYILITVSAMQTFYPFLMIMAMVIRQLSILAHYFHEVDEDSKKHGGQLIATVFKTHGVEQVFTLSGGHISPILTGCQEQEIRVIDVRHEASAVFAADAAARVSGIPGVAIVTAGPGLTNTITPTQNAFMAESPVVIISGSTATLAKGRGALQDIDQMSLMKPITKWQASVSKVRDLVPTIREAFRQAQSNTPGPVFVECPLDVLYPYKVVRREIMGKARASTFTQKVVTWYLDQYTKNLFAGAFDMDQETRPWPVELPFPKSNDIYKAVEIVSKAKKPLIVLGSQSILPPVGGEKLSEVIKSLGIPCYLGGMSRGLLGQSSSLHMRHCRREALREADVVILAGTVADFRLDYGRVLSSRSKVIAVNRNKSQLKKNHKFFWNAELLVQADVGKFFLNLTEKLGQFSVDPEWINTLRERDSKRDAEILSKSSAPTDKHLNPLSVLTKLESLLPEDTYIIADGGDFVGTASYILKPRGPLRWLDPGVFGTLGCGGGFAIGVKAVRPKSNVVIIFGDGALGFSFMEYDTMVRHKLNVVSIVGNDAGWTQIEREQVVILGSDVACKLAYTAYEEAARALGAEGFKIDRTNETEMESIISKSLEIARTSSPVLINTLIGRTDFRDGSISV</sequence>
<dbReference type="CDD" id="cd02004">
    <property type="entry name" value="TPP_BZL_OCoD_HPCL"/>
    <property type="match status" value="1"/>
</dbReference>
<dbReference type="InterPro" id="IPR029035">
    <property type="entry name" value="DHS-like_NAD/FAD-binding_dom"/>
</dbReference>
<name>T1KTR1_TETUR</name>
<reference evidence="15" key="2">
    <citation type="submission" date="2015-06" db="UniProtKB">
        <authorList>
            <consortium name="EnsemblMetazoa"/>
        </authorList>
    </citation>
    <scope>IDENTIFICATION</scope>
</reference>
<keyword evidence="5" id="KW-0479">Metal-binding</keyword>
<dbReference type="Gene3D" id="3.40.50.970">
    <property type="match status" value="2"/>
</dbReference>
<dbReference type="FunFam" id="3.40.50.970:FF:000007">
    <property type="entry name" value="Acetolactate synthase"/>
    <property type="match status" value="1"/>
</dbReference>
<dbReference type="GO" id="GO:0000287">
    <property type="term" value="F:magnesium ion binding"/>
    <property type="evidence" value="ECO:0007669"/>
    <property type="project" value="InterPro"/>
</dbReference>
<dbReference type="Gene3D" id="3.40.50.1220">
    <property type="entry name" value="TPP-binding domain"/>
    <property type="match status" value="1"/>
</dbReference>
<comment type="catalytic activity">
    <reaction evidence="9">
        <text>(2R)-hydroxyhexadecanoyl-CoA = pentadecanal + formyl-CoA</text>
        <dbReference type="Rhea" id="RHEA:55212"/>
        <dbReference type="ChEBI" id="CHEBI:17302"/>
        <dbReference type="ChEBI" id="CHEBI:57376"/>
        <dbReference type="ChEBI" id="CHEBI:138654"/>
    </reaction>
    <physiologicalReaction direction="left-to-right" evidence="9">
        <dbReference type="Rhea" id="RHEA:55213"/>
    </physiologicalReaction>
</comment>
<proteinExistence type="inferred from homology"/>
<dbReference type="KEGG" id="tut:107367223"/>
<evidence type="ECO:0000259" key="12">
    <source>
        <dbReference type="Pfam" id="PF00205"/>
    </source>
</evidence>
<dbReference type="Pfam" id="PF00205">
    <property type="entry name" value="TPP_enzyme_M"/>
    <property type="match status" value="1"/>
</dbReference>
<comment type="similarity">
    <text evidence="3 10">Belongs to the TPP enzyme family.</text>
</comment>
<dbReference type="Proteomes" id="UP000015104">
    <property type="component" value="Unassembled WGS sequence"/>
</dbReference>
<evidence type="ECO:0000256" key="5">
    <source>
        <dbReference type="ARBA" id="ARBA00022723"/>
    </source>
</evidence>
<dbReference type="InterPro" id="IPR000399">
    <property type="entry name" value="TPP-bd_CS"/>
</dbReference>
<dbReference type="OrthoDB" id="16262at2759"/>
<evidence type="ECO:0000256" key="9">
    <source>
        <dbReference type="ARBA" id="ARBA00048767"/>
    </source>
</evidence>
<dbReference type="GO" id="GO:0009099">
    <property type="term" value="P:L-valine biosynthetic process"/>
    <property type="evidence" value="ECO:0007669"/>
    <property type="project" value="TreeGrafter"/>
</dbReference>
<evidence type="ECO:0000313" key="16">
    <source>
        <dbReference type="Proteomes" id="UP000015104"/>
    </source>
</evidence>
<evidence type="ECO:0000256" key="7">
    <source>
        <dbReference type="ARBA" id="ARBA00030510"/>
    </source>
</evidence>
<dbReference type="PANTHER" id="PTHR18968:SF166">
    <property type="entry name" value="2-HYDROXYACYL-COA LYASE 2"/>
    <property type="match status" value="1"/>
</dbReference>
<dbReference type="GO" id="GO:0009097">
    <property type="term" value="P:isoleucine biosynthetic process"/>
    <property type="evidence" value="ECO:0007669"/>
    <property type="project" value="TreeGrafter"/>
</dbReference>
<dbReference type="InterPro" id="IPR011766">
    <property type="entry name" value="TPP_enzyme_TPP-bd"/>
</dbReference>
<dbReference type="AlphaFoldDB" id="T1KTR1"/>
<feature type="domain" description="Thiamine pyrophosphate enzyme N-terminal TPP-binding" evidence="14">
    <location>
        <begin position="81"/>
        <end position="196"/>
    </location>
</feature>
<dbReference type="InterPro" id="IPR012000">
    <property type="entry name" value="Thiamin_PyroP_enz_cen_dom"/>
</dbReference>
<dbReference type="InterPro" id="IPR029061">
    <property type="entry name" value="THDP-binding"/>
</dbReference>
<dbReference type="CDD" id="cd07035">
    <property type="entry name" value="TPP_PYR_POX_like"/>
    <property type="match status" value="1"/>
</dbReference>
<dbReference type="EnsemblMetazoa" id="tetur21g00660.1">
    <property type="protein sequence ID" value="tetur21g00660.1"/>
    <property type="gene ID" value="tetur21g00660"/>
</dbReference>
<dbReference type="GO" id="GO:0003984">
    <property type="term" value="F:acetolactate synthase activity"/>
    <property type="evidence" value="ECO:0007669"/>
    <property type="project" value="TreeGrafter"/>
</dbReference>
<dbReference type="OMA" id="AQMLHVY"/>
<gene>
    <name evidence="15" type="primary">107367223</name>
</gene>
<comment type="catalytic activity">
    <reaction evidence="8">
        <text>2-hydroxyoctadecanoyl-CoA = heptadecanal + formyl-CoA</text>
        <dbReference type="Rhea" id="RHEA:55196"/>
        <dbReference type="ChEBI" id="CHEBI:57376"/>
        <dbReference type="ChEBI" id="CHEBI:74116"/>
        <dbReference type="ChEBI" id="CHEBI:138631"/>
    </reaction>
    <physiologicalReaction direction="left-to-right" evidence="8">
        <dbReference type="Rhea" id="RHEA:55197"/>
    </physiologicalReaction>
</comment>
<dbReference type="InterPro" id="IPR045229">
    <property type="entry name" value="TPP_enz"/>
</dbReference>
<comment type="cofactor">
    <cofactor evidence="2">
        <name>thiamine diphosphate</name>
        <dbReference type="ChEBI" id="CHEBI:58937"/>
    </cofactor>
</comment>
<dbReference type="EMBL" id="CAEY01000546">
    <property type="status" value="NOT_ANNOTATED_CDS"/>
    <property type="molecule type" value="Genomic_DNA"/>
</dbReference>
<comment type="cofactor">
    <cofactor evidence="1">
        <name>Mg(2+)</name>
        <dbReference type="ChEBI" id="CHEBI:18420"/>
    </cofactor>
</comment>
<feature type="domain" description="Thiamine pyrophosphate enzyme TPP-binding" evidence="13">
    <location>
        <begin position="496"/>
        <end position="646"/>
    </location>
</feature>
<reference evidence="16" key="1">
    <citation type="submission" date="2011-08" db="EMBL/GenBank/DDBJ databases">
        <authorList>
            <person name="Rombauts S."/>
        </authorList>
    </citation>
    <scope>NUCLEOTIDE SEQUENCE</scope>
    <source>
        <strain evidence="16">London</strain>
    </source>
</reference>
<dbReference type="eggNOG" id="KOG1185">
    <property type="taxonomic scope" value="Eukaryota"/>
</dbReference>
<accession>T1KTR1</accession>
<evidence type="ECO:0000256" key="1">
    <source>
        <dbReference type="ARBA" id="ARBA00001946"/>
    </source>
</evidence>
<dbReference type="SUPFAM" id="SSF52467">
    <property type="entry name" value="DHS-like NAD/FAD-binding domain"/>
    <property type="match status" value="1"/>
</dbReference>
<dbReference type="InterPro" id="IPR012001">
    <property type="entry name" value="Thiamin_PyroP_enz_TPP-bd_dom"/>
</dbReference>
<dbReference type="Pfam" id="PF02776">
    <property type="entry name" value="TPP_enzyme_N"/>
    <property type="match status" value="1"/>
</dbReference>
<organism evidence="15 16">
    <name type="scientific">Tetranychus urticae</name>
    <name type="common">Two-spotted spider mite</name>
    <dbReference type="NCBI Taxonomy" id="32264"/>
    <lineage>
        <taxon>Eukaryota</taxon>
        <taxon>Metazoa</taxon>
        <taxon>Ecdysozoa</taxon>
        <taxon>Arthropoda</taxon>
        <taxon>Chelicerata</taxon>
        <taxon>Arachnida</taxon>
        <taxon>Acari</taxon>
        <taxon>Acariformes</taxon>
        <taxon>Trombidiformes</taxon>
        <taxon>Prostigmata</taxon>
        <taxon>Eleutherengona</taxon>
        <taxon>Raphignathae</taxon>
        <taxon>Tetranychoidea</taxon>
        <taxon>Tetranychidae</taxon>
        <taxon>Tetranychus</taxon>
    </lineage>
</organism>
<dbReference type="PROSITE" id="PS00187">
    <property type="entry name" value="TPP_ENZYMES"/>
    <property type="match status" value="1"/>
</dbReference>
<keyword evidence="16" id="KW-1185">Reference proteome</keyword>
<evidence type="ECO:0000256" key="8">
    <source>
        <dbReference type="ARBA" id="ARBA00048738"/>
    </source>
</evidence>
<evidence type="ECO:0000256" key="3">
    <source>
        <dbReference type="ARBA" id="ARBA00007812"/>
    </source>
</evidence>
<evidence type="ECO:0000259" key="14">
    <source>
        <dbReference type="Pfam" id="PF02776"/>
    </source>
</evidence>
<evidence type="ECO:0000256" key="6">
    <source>
        <dbReference type="ARBA" id="ARBA00023052"/>
    </source>
</evidence>
<dbReference type="Pfam" id="PF02775">
    <property type="entry name" value="TPP_enzyme_C"/>
    <property type="match status" value="1"/>
</dbReference>
<protein>
    <recommendedName>
        <fullName evidence="4">2-hydroxyacyl-CoA lyase 2</fullName>
    </recommendedName>
    <alternativeName>
        <fullName evidence="7">IlvB-like protein</fullName>
    </alternativeName>
</protein>
<keyword evidence="11" id="KW-0812">Transmembrane</keyword>
<keyword evidence="11" id="KW-1133">Transmembrane helix</keyword>
<feature type="transmembrane region" description="Helical" evidence="11">
    <location>
        <begin position="36"/>
        <end position="61"/>
    </location>
</feature>
<evidence type="ECO:0000256" key="2">
    <source>
        <dbReference type="ARBA" id="ARBA00001964"/>
    </source>
</evidence>
<evidence type="ECO:0000256" key="11">
    <source>
        <dbReference type="SAM" id="Phobius"/>
    </source>
</evidence>
<dbReference type="GO" id="GO:0005948">
    <property type="term" value="C:acetolactate synthase complex"/>
    <property type="evidence" value="ECO:0007669"/>
    <property type="project" value="TreeGrafter"/>
</dbReference>
<dbReference type="GO" id="GO:0030976">
    <property type="term" value="F:thiamine pyrophosphate binding"/>
    <property type="evidence" value="ECO:0007669"/>
    <property type="project" value="InterPro"/>
</dbReference>
<feature type="domain" description="Thiamine pyrophosphate enzyme central" evidence="12">
    <location>
        <begin position="303"/>
        <end position="430"/>
    </location>
</feature>